<dbReference type="AlphaFoldDB" id="A0A9P6TUA0"/>
<gene>
    <name evidence="3" type="ORF">BG011_002370</name>
</gene>
<reference evidence="3" key="1">
    <citation type="journal article" date="2020" name="Fungal Divers.">
        <title>Resolving the Mortierellaceae phylogeny through synthesis of multi-gene phylogenetics and phylogenomics.</title>
        <authorList>
            <person name="Vandepol N."/>
            <person name="Liber J."/>
            <person name="Desiro A."/>
            <person name="Na H."/>
            <person name="Kennedy M."/>
            <person name="Barry K."/>
            <person name="Grigoriev I.V."/>
            <person name="Miller A.N."/>
            <person name="O'Donnell K."/>
            <person name="Stajich J.E."/>
            <person name="Bonito G."/>
        </authorList>
    </citation>
    <scope>NUCLEOTIDE SEQUENCE</scope>
    <source>
        <strain evidence="3">KOD948</strain>
    </source>
</reference>
<evidence type="ECO:0000256" key="1">
    <source>
        <dbReference type="PROSITE-ProRule" id="PRU00047"/>
    </source>
</evidence>
<keyword evidence="1" id="KW-0862">Zinc</keyword>
<name>A0A9P6TUA0_9FUNG</name>
<keyword evidence="1" id="KW-0479">Metal-binding</keyword>
<dbReference type="InterPro" id="IPR001878">
    <property type="entry name" value="Znf_CCHC"/>
</dbReference>
<feature type="domain" description="CCHC-type" evidence="2">
    <location>
        <begin position="279"/>
        <end position="293"/>
    </location>
</feature>
<dbReference type="EMBL" id="JAAAJA010001744">
    <property type="protein sequence ID" value="KAG0246637.1"/>
    <property type="molecule type" value="Genomic_DNA"/>
</dbReference>
<keyword evidence="4" id="KW-1185">Reference proteome</keyword>
<dbReference type="Proteomes" id="UP000726737">
    <property type="component" value="Unassembled WGS sequence"/>
</dbReference>
<dbReference type="GO" id="GO:0008270">
    <property type="term" value="F:zinc ion binding"/>
    <property type="evidence" value="ECO:0007669"/>
    <property type="project" value="UniProtKB-KW"/>
</dbReference>
<keyword evidence="1" id="KW-0863">Zinc-finger</keyword>
<proteinExistence type="predicted"/>
<dbReference type="Pfam" id="PF19259">
    <property type="entry name" value="Ty3_capsid"/>
    <property type="match status" value="1"/>
</dbReference>
<protein>
    <recommendedName>
        <fullName evidence="2">CCHC-type domain-containing protein</fullName>
    </recommendedName>
</protein>
<dbReference type="InterPro" id="IPR045358">
    <property type="entry name" value="Ty3_capsid"/>
</dbReference>
<dbReference type="SMART" id="SM00343">
    <property type="entry name" value="ZnF_C2HC"/>
    <property type="match status" value="1"/>
</dbReference>
<accession>A0A9P6TUA0</accession>
<comment type="caution">
    <text evidence="3">The sequence shown here is derived from an EMBL/GenBank/DDBJ whole genome shotgun (WGS) entry which is preliminary data.</text>
</comment>
<organism evidence="3 4">
    <name type="scientific">Mortierella polycephala</name>
    <dbReference type="NCBI Taxonomy" id="41804"/>
    <lineage>
        <taxon>Eukaryota</taxon>
        <taxon>Fungi</taxon>
        <taxon>Fungi incertae sedis</taxon>
        <taxon>Mucoromycota</taxon>
        <taxon>Mortierellomycotina</taxon>
        <taxon>Mortierellomycetes</taxon>
        <taxon>Mortierellales</taxon>
        <taxon>Mortierellaceae</taxon>
        <taxon>Mortierella</taxon>
    </lineage>
</organism>
<dbReference type="OrthoDB" id="5600552at2759"/>
<dbReference type="PROSITE" id="PS50158">
    <property type="entry name" value="ZF_CCHC"/>
    <property type="match status" value="1"/>
</dbReference>
<evidence type="ECO:0000313" key="3">
    <source>
        <dbReference type="EMBL" id="KAG0246637.1"/>
    </source>
</evidence>
<dbReference type="PANTHER" id="PTHR33223">
    <property type="entry name" value="CCHC-TYPE DOMAIN-CONTAINING PROTEIN"/>
    <property type="match status" value="1"/>
</dbReference>
<dbReference type="PANTHER" id="PTHR33223:SF6">
    <property type="entry name" value="CCHC-TYPE DOMAIN-CONTAINING PROTEIN"/>
    <property type="match status" value="1"/>
</dbReference>
<sequence>MDELTTTLQDLALDEDIISTVTKAFTQALQSQPSTTNRAQEIAAANDEARTLATVLKPTKPKPYHGAIDAVACLNFIENQEEYFEIVGLNRNMWVKYTAVNLEDDAKAWWRDSGLTMNSTWREFHGAFVTYHTPPNAVAAARQELDKLKQNQLSVKDYTHRFRRLTRLIPNMDADTALFMYMKGLEPETSKEVRLRQPETMAQAVHQASIVHGIIHPTAPTVFPTPNQARPTTEPMDVDTMRVLLASLSNNTTNIANFQQPLTKLTPAERERLRKIGACFRCRVPGHRAAQCRATRNLNNVEADNTNNDAGKDQGEM</sequence>
<evidence type="ECO:0000259" key="2">
    <source>
        <dbReference type="PROSITE" id="PS50158"/>
    </source>
</evidence>
<dbReference type="GO" id="GO:0003676">
    <property type="term" value="F:nucleic acid binding"/>
    <property type="evidence" value="ECO:0007669"/>
    <property type="project" value="InterPro"/>
</dbReference>
<evidence type="ECO:0000313" key="4">
    <source>
        <dbReference type="Proteomes" id="UP000726737"/>
    </source>
</evidence>